<reference evidence="2 3" key="1">
    <citation type="submission" date="2020-08" db="EMBL/GenBank/DDBJ databases">
        <title>Genomic Encyclopedia of Type Strains, Phase IV (KMG-IV): sequencing the most valuable type-strain genomes for metagenomic binning, comparative biology and taxonomic classification.</title>
        <authorList>
            <person name="Goeker M."/>
        </authorList>
    </citation>
    <scope>NUCLEOTIDE SEQUENCE [LARGE SCALE GENOMIC DNA]</scope>
    <source>
        <strain evidence="2 3">DSM 106146</strain>
    </source>
</reference>
<organism evidence="2 3">
    <name type="scientific">Catenibacillus scindens</name>
    <dbReference type="NCBI Taxonomy" id="673271"/>
    <lineage>
        <taxon>Bacteria</taxon>
        <taxon>Bacillati</taxon>
        <taxon>Bacillota</taxon>
        <taxon>Clostridia</taxon>
        <taxon>Lachnospirales</taxon>
        <taxon>Lachnospiraceae</taxon>
        <taxon>Catenibacillus</taxon>
    </lineage>
</organism>
<gene>
    <name evidence="2" type="ORF">HNP82_002338</name>
</gene>
<name>A0A7W8HB44_9FIRM</name>
<evidence type="ECO:0000313" key="2">
    <source>
        <dbReference type="EMBL" id="MBB5265199.1"/>
    </source>
</evidence>
<feature type="transmembrane region" description="Helical" evidence="1">
    <location>
        <begin position="99"/>
        <end position="119"/>
    </location>
</feature>
<feature type="transmembrane region" description="Helical" evidence="1">
    <location>
        <begin position="70"/>
        <end position="93"/>
    </location>
</feature>
<keyword evidence="3" id="KW-1185">Reference proteome</keyword>
<dbReference type="RefSeq" id="WP_183774876.1">
    <property type="nucleotide sequence ID" value="NZ_CAWVEG010000039.1"/>
</dbReference>
<keyword evidence="1" id="KW-1133">Transmembrane helix</keyword>
<dbReference type="InterPro" id="IPR023804">
    <property type="entry name" value="DUF3792_TM"/>
</dbReference>
<feature type="transmembrane region" description="Helical" evidence="1">
    <location>
        <begin position="12"/>
        <end position="35"/>
    </location>
</feature>
<protein>
    <submittedName>
        <fullName evidence="2">Putative membrane protein (TIGR04086 family)</fullName>
    </submittedName>
</protein>
<keyword evidence="1" id="KW-0472">Membrane</keyword>
<dbReference type="Proteomes" id="UP000543642">
    <property type="component" value="Unassembled WGS sequence"/>
</dbReference>
<feature type="transmembrane region" description="Helical" evidence="1">
    <location>
        <begin position="41"/>
        <end position="61"/>
    </location>
</feature>
<dbReference type="Pfam" id="PF12670">
    <property type="entry name" value="DUF3792"/>
    <property type="match status" value="1"/>
</dbReference>
<dbReference type="EMBL" id="JACHFW010000009">
    <property type="protein sequence ID" value="MBB5265199.1"/>
    <property type="molecule type" value="Genomic_DNA"/>
</dbReference>
<dbReference type="NCBIfam" id="TIGR04086">
    <property type="entry name" value="TIGR04086_membr"/>
    <property type="match status" value="1"/>
</dbReference>
<evidence type="ECO:0000256" key="1">
    <source>
        <dbReference type="SAM" id="Phobius"/>
    </source>
</evidence>
<keyword evidence="1" id="KW-0812">Transmembrane</keyword>
<dbReference type="AlphaFoldDB" id="A0A7W8HB44"/>
<sequence>MDVKRWSIVMVKALAASVLVTAAGIALFSALAYFFRLDDGMINAGVVVLHILSCFAGGFLAGKGIREKKYLWGLLAGVLYFIVLLIISLILAGEEGVSVTNYLTTILICLGSGMLGGMVS</sequence>
<proteinExistence type="predicted"/>
<comment type="caution">
    <text evidence="2">The sequence shown here is derived from an EMBL/GenBank/DDBJ whole genome shotgun (WGS) entry which is preliminary data.</text>
</comment>
<accession>A0A7W8HB44</accession>
<evidence type="ECO:0000313" key="3">
    <source>
        <dbReference type="Proteomes" id="UP000543642"/>
    </source>
</evidence>